<name>A0A1F5G316_9BACT</name>
<keyword evidence="4" id="KW-0436">Ligase</keyword>
<comment type="caution">
    <text evidence="4">The sequence shown here is derived from an EMBL/GenBank/DDBJ whole genome shotgun (WGS) entry which is preliminary data.</text>
</comment>
<feature type="short sequence motif" description="HXTX 2" evidence="2">
    <location>
        <begin position="125"/>
        <end position="128"/>
    </location>
</feature>
<feature type="domain" description="Phosphoesterase HXTX" evidence="3">
    <location>
        <begin position="97"/>
        <end position="168"/>
    </location>
</feature>
<dbReference type="EC" id="3.1.4.58" evidence="2"/>
<evidence type="ECO:0000259" key="3">
    <source>
        <dbReference type="Pfam" id="PF02834"/>
    </source>
</evidence>
<feature type="active site" description="Proton donor" evidence="2">
    <location>
        <position position="38"/>
    </location>
</feature>
<comment type="function">
    <text evidence="2">Hydrolyzes RNA 2',3'-cyclic phosphodiester to an RNA 2'-phosphomonoester.</text>
</comment>
<dbReference type="Proteomes" id="UP000176628">
    <property type="component" value="Unassembled WGS sequence"/>
</dbReference>
<dbReference type="EMBL" id="MFAV01000022">
    <property type="protein sequence ID" value="OGD86282.1"/>
    <property type="molecule type" value="Genomic_DNA"/>
</dbReference>
<dbReference type="InterPro" id="IPR009097">
    <property type="entry name" value="Cyclic_Pdiesterase"/>
</dbReference>
<dbReference type="NCBIfam" id="TIGR02258">
    <property type="entry name" value="2_5_ligase"/>
    <property type="match status" value="1"/>
</dbReference>
<dbReference type="HAMAP" id="MF_01940">
    <property type="entry name" value="RNA_CPDase"/>
    <property type="match status" value="1"/>
</dbReference>
<dbReference type="GO" id="GO:0004113">
    <property type="term" value="F:2',3'-cyclic-nucleotide 3'-phosphodiesterase activity"/>
    <property type="evidence" value="ECO:0007669"/>
    <property type="project" value="InterPro"/>
</dbReference>
<proteinExistence type="inferred from homology"/>
<keyword evidence="1 2" id="KW-0378">Hydrolase</keyword>
<dbReference type="SUPFAM" id="SSF55144">
    <property type="entry name" value="LigT-like"/>
    <property type="match status" value="1"/>
</dbReference>
<dbReference type="Pfam" id="PF02834">
    <property type="entry name" value="LigT_PEase"/>
    <property type="match status" value="2"/>
</dbReference>
<dbReference type="GO" id="GO:0016874">
    <property type="term" value="F:ligase activity"/>
    <property type="evidence" value="ECO:0007669"/>
    <property type="project" value="UniProtKB-KW"/>
</dbReference>
<dbReference type="InterPro" id="IPR004175">
    <property type="entry name" value="RNA_CPDase"/>
</dbReference>
<gene>
    <name evidence="4" type="ORF">A2Z23_02595</name>
</gene>
<reference evidence="4 5" key="1">
    <citation type="journal article" date="2016" name="Nat. Commun.">
        <title>Thousands of microbial genomes shed light on interconnected biogeochemical processes in an aquifer system.</title>
        <authorList>
            <person name="Anantharaman K."/>
            <person name="Brown C.T."/>
            <person name="Hug L.A."/>
            <person name="Sharon I."/>
            <person name="Castelle C.J."/>
            <person name="Probst A.J."/>
            <person name="Thomas B.C."/>
            <person name="Singh A."/>
            <person name="Wilkins M.J."/>
            <person name="Karaoz U."/>
            <person name="Brodie E.L."/>
            <person name="Williams K.H."/>
            <person name="Hubbard S.S."/>
            <person name="Banfield J.F."/>
        </authorList>
    </citation>
    <scope>NUCLEOTIDE SEQUENCE [LARGE SCALE GENOMIC DNA]</scope>
</reference>
<dbReference type="Gene3D" id="3.90.1140.10">
    <property type="entry name" value="Cyclic phosphodiesterase"/>
    <property type="match status" value="1"/>
</dbReference>
<dbReference type="AlphaFoldDB" id="A0A1F5G316"/>
<sequence length="187" mass="21271">MRTFIAIELDEETKKKILEVQKRFSSFPLALPKKEALHLTLLFLSEISEEKVSEISQATRIASQKIPSFDLEFSSLGGFPNLKLPKVVWIGLKGNLEVLFNLEKGLKEKLNLKGFAFEEEKFIPHITLGRVKGFVNKKIRRRLGEEIQRFGQVPSAKIFCNAISIFKSIPTSAGYTHTILEEIPLKK</sequence>
<evidence type="ECO:0000313" key="5">
    <source>
        <dbReference type="Proteomes" id="UP000176628"/>
    </source>
</evidence>
<comment type="catalytic activity">
    <reaction evidence="2">
        <text>a 3'-end 2',3'-cyclophospho-ribonucleotide-RNA + H2O = a 3'-end 2'-phospho-ribonucleotide-RNA + H(+)</text>
        <dbReference type="Rhea" id="RHEA:11828"/>
        <dbReference type="Rhea" id="RHEA-COMP:10464"/>
        <dbReference type="Rhea" id="RHEA-COMP:17353"/>
        <dbReference type="ChEBI" id="CHEBI:15377"/>
        <dbReference type="ChEBI" id="CHEBI:15378"/>
        <dbReference type="ChEBI" id="CHEBI:83064"/>
        <dbReference type="ChEBI" id="CHEBI:173113"/>
        <dbReference type="EC" id="3.1.4.58"/>
    </reaction>
</comment>
<dbReference type="GO" id="GO:0008664">
    <property type="term" value="F:RNA 2',3'-cyclic 3'-phosphodiesterase activity"/>
    <property type="evidence" value="ECO:0007669"/>
    <property type="project" value="UniProtKB-EC"/>
</dbReference>
<dbReference type="InterPro" id="IPR014051">
    <property type="entry name" value="Phosphoesterase_HXTX"/>
</dbReference>
<dbReference type="PANTHER" id="PTHR35561:SF1">
    <property type="entry name" value="RNA 2',3'-CYCLIC PHOSPHODIESTERASE"/>
    <property type="match status" value="1"/>
</dbReference>
<evidence type="ECO:0000256" key="1">
    <source>
        <dbReference type="ARBA" id="ARBA00022801"/>
    </source>
</evidence>
<protein>
    <recommendedName>
        <fullName evidence="2">RNA 2',3'-cyclic phosphodiesterase</fullName>
        <shortName evidence="2">RNA 2',3'-CPDase</shortName>
        <ecNumber evidence="2">3.1.4.58</ecNumber>
    </recommendedName>
</protein>
<organism evidence="4 5">
    <name type="scientific">Candidatus Curtissbacteria bacterium RBG_16_39_7</name>
    <dbReference type="NCBI Taxonomy" id="1797707"/>
    <lineage>
        <taxon>Bacteria</taxon>
        <taxon>Candidatus Curtissiibacteriota</taxon>
    </lineage>
</organism>
<accession>A0A1F5G316</accession>
<dbReference type="PANTHER" id="PTHR35561">
    <property type="entry name" value="RNA 2',3'-CYCLIC PHOSPHODIESTERASE"/>
    <property type="match status" value="1"/>
</dbReference>
<evidence type="ECO:0000313" key="4">
    <source>
        <dbReference type="EMBL" id="OGD86282.1"/>
    </source>
</evidence>
<evidence type="ECO:0000256" key="2">
    <source>
        <dbReference type="HAMAP-Rule" id="MF_01940"/>
    </source>
</evidence>
<comment type="similarity">
    <text evidence="2">Belongs to the 2H phosphoesterase superfamily. ThpR family.</text>
</comment>
<feature type="active site" description="Proton acceptor" evidence="2">
    <location>
        <position position="125"/>
    </location>
</feature>
<feature type="short sequence motif" description="HXTX 1" evidence="2">
    <location>
        <begin position="38"/>
        <end position="41"/>
    </location>
</feature>
<feature type="domain" description="Phosphoesterase HXTX" evidence="3">
    <location>
        <begin position="7"/>
        <end position="89"/>
    </location>
</feature>